<comment type="caution">
    <text evidence="1">The sequence shown here is derived from an EMBL/GenBank/DDBJ whole genome shotgun (WGS) entry which is preliminary data.</text>
</comment>
<organism evidence="1">
    <name type="scientific">Caldiarchaeum subterraneum</name>
    <dbReference type="NCBI Taxonomy" id="311458"/>
    <lineage>
        <taxon>Archaea</taxon>
        <taxon>Nitrososphaerota</taxon>
        <taxon>Candidatus Caldarchaeales</taxon>
        <taxon>Candidatus Caldarchaeaceae</taxon>
        <taxon>Candidatus Caldarchaeum</taxon>
    </lineage>
</organism>
<sequence>MVNLPVLYCLIQAGVGRVMHCLWAGGCRRRAVYRVENLTTHVILELCKKHMRDYVDGLRHDTGTVDVLEVSRIKGGRHRRIIIRGSLPEMEVAQV</sequence>
<protein>
    <submittedName>
        <fullName evidence="1">Uncharacterized protein</fullName>
    </submittedName>
</protein>
<evidence type="ECO:0000313" key="1">
    <source>
        <dbReference type="EMBL" id="HGL40155.1"/>
    </source>
</evidence>
<gene>
    <name evidence="1" type="ORF">ENU43_00580</name>
</gene>
<proteinExistence type="predicted"/>
<dbReference type="EMBL" id="DTCM01000007">
    <property type="protein sequence ID" value="HGL40155.1"/>
    <property type="molecule type" value="Genomic_DNA"/>
</dbReference>
<accession>A0A7J3G3A6</accession>
<dbReference type="AlphaFoldDB" id="A0A7J3G3A6"/>
<reference evidence="1" key="1">
    <citation type="journal article" date="2020" name="mSystems">
        <title>Genome- and Community-Level Interaction Insights into Carbon Utilization and Element Cycling Functions of Hydrothermarchaeota in Hydrothermal Sediment.</title>
        <authorList>
            <person name="Zhou Z."/>
            <person name="Liu Y."/>
            <person name="Xu W."/>
            <person name="Pan J."/>
            <person name="Luo Z.H."/>
            <person name="Li M."/>
        </authorList>
    </citation>
    <scope>NUCLEOTIDE SEQUENCE [LARGE SCALE GENOMIC DNA]</scope>
    <source>
        <strain evidence="1">SpSt-669</strain>
    </source>
</reference>
<name>A0A7J3G3A6_CALS0</name>